<accession>A0A1X2H3S0</accession>
<dbReference type="AlphaFoldDB" id="A0A1X2H3S0"/>
<organism evidence="3 4">
    <name type="scientific">Syncephalastrum racemosum</name>
    <name type="common">Filamentous fungus</name>
    <dbReference type="NCBI Taxonomy" id="13706"/>
    <lineage>
        <taxon>Eukaryota</taxon>
        <taxon>Fungi</taxon>
        <taxon>Fungi incertae sedis</taxon>
        <taxon>Mucoromycota</taxon>
        <taxon>Mucoromycotina</taxon>
        <taxon>Mucoromycetes</taxon>
        <taxon>Mucorales</taxon>
        <taxon>Syncephalastraceae</taxon>
        <taxon>Syncephalastrum</taxon>
    </lineage>
</organism>
<protein>
    <submittedName>
        <fullName evidence="3">Uncharacterized protein</fullName>
    </submittedName>
</protein>
<dbReference type="Proteomes" id="UP000242180">
    <property type="component" value="Unassembled WGS sequence"/>
</dbReference>
<evidence type="ECO:0000256" key="2">
    <source>
        <dbReference type="SAM" id="Phobius"/>
    </source>
</evidence>
<name>A0A1X2H3S0_SYNRA</name>
<evidence type="ECO:0000256" key="1">
    <source>
        <dbReference type="SAM" id="MobiDB-lite"/>
    </source>
</evidence>
<comment type="caution">
    <text evidence="3">The sequence shown here is derived from an EMBL/GenBank/DDBJ whole genome shotgun (WGS) entry which is preliminary data.</text>
</comment>
<evidence type="ECO:0000313" key="3">
    <source>
        <dbReference type="EMBL" id="ORY92991.1"/>
    </source>
</evidence>
<evidence type="ECO:0000313" key="4">
    <source>
        <dbReference type="Proteomes" id="UP000242180"/>
    </source>
</evidence>
<keyword evidence="2" id="KW-1133">Transmembrane helix</keyword>
<dbReference type="EMBL" id="MCGN01000009">
    <property type="protein sequence ID" value="ORY92991.1"/>
    <property type="molecule type" value="Genomic_DNA"/>
</dbReference>
<gene>
    <name evidence="3" type="ORF">BCR43DRAFT_496165</name>
</gene>
<sequence length="86" mass="9987">MGRLSKGLWKYIRSSAFIGGFKKILRPMTRNLLILYTVINGHHVWIYLSIYLYIYITTPGLASCPDDSPDNTPSLRDWRQKGPFRP</sequence>
<keyword evidence="2" id="KW-0812">Transmembrane</keyword>
<feature type="region of interest" description="Disordered" evidence="1">
    <location>
        <begin position="65"/>
        <end position="86"/>
    </location>
</feature>
<proteinExistence type="predicted"/>
<keyword evidence="2" id="KW-0472">Membrane</keyword>
<feature type="transmembrane region" description="Helical" evidence="2">
    <location>
        <begin position="32"/>
        <end position="56"/>
    </location>
</feature>
<keyword evidence="4" id="KW-1185">Reference proteome</keyword>
<dbReference type="InParanoid" id="A0A1X2H3S0"/>
<reference evidence="3 4" key="1">
    <citation type="submission" date="2016-07" db="EMBL/GenBank/DDBJ databases">
        <title>Pervasive Adenine N6-methylation of Active Genes in Fungi.</title>
        <authorList>
            <consortium name="DOE Joint Genome Institute"/>
            <person name="Mondo S.J."/>
            <person name="Dannebaum R.O."/>
            <person name="Kuo R.C."/>
            <person name="Labutti K."/>
            <person name="Haridas S."/>
            <person name="Kuo A."/>
            <person name="Salamov A."/>
            <person name="Ahrendt S.R."/>
            <person name="Lipzen A."/>
            <person name="Sullivan W."/>
            <person name="Andreopoulos W.B."/>
            <person name="Clum A."/>
            <person name="Lindquist E."/>
            <person name="Daum C."/>
            <person name="Ramamoorthy G.K."/>
            <person name="Gryganskyi A."/>
            <person name="Culley D."/>
            <person name="Magnuson J.K."/>
            <person name="James T.Y."/>
            <person name="O'Malley M.A."/>
            <person name="Stajich J.E."/>
            <person name="Spatafora J.W."/>
            <person name="Visel A."/>
            <person name="Grigoriev I.V."/>
        </authorList>
    </citation>
    <scope>NUCLEOTIDE SEQUENCE [LARGE SCALE GENOMIC DNA]</scope>
    <source>
        <strain evidence="3 4">NRRL 2496</strain>
    </source>
</reference>